<sequence>MEAVRARYNFLIQPVSSEECWTPTSCEGISALPIVRSTGRPRARRIKDHLDMIIGNKDATNCDQGNNFGSVQPPNIDHVKRTRKSKKKNLRIAIPADIGQANEVDFSQSAPTLDELAVPTSTTEPFATPLAHLPPARFRMKQPIVKLPITNINNPK</sequence>
<dbReference type="EMBL" id="JASCZI010271947">
    <property type="protein sequence ID" value="MED6218165.1"/>
    <property type="molecule type" value="Genomic_DNA"/>
</dbReference>
<reference evidence="1 2" key="1">
    <citation type="journal article" date="2023" name="Plants (Basel)">
        <title>Bridging the Gap: Combining Genomics and Transcriptomics Approaches to Understand Stylosanthes scabra, an Orphan Legume from the Brazilian Caatinga.</title>
        <authorList>
            <person name="Ferreira-Neto J.R.C."/>
            <person name="da Silva M.D."/>
            <person name="Binneck E."/>
            <person name="de Melo N.F."/>
            <person name="da Silva R.H."/>
            <person name="de Melo A.L.T.M."/>
            <person name="Pandolfi V."/>
            <person name="Bustamante F.O."/>
            <person name="Brasileiro-Vidal A.C."/>
            <person name="Benko-Iseppon A.M."/>
        </authorList>
    </citation>
    <scope>NUCLEOTIDE SEQUENCE [LARGE SCALE GENOMIC DNA]</scope>
    <source>
        <tissue evidence="1">Leaves</tissue>
    </source>
</reference>
<organism evidence="1 2">
    <name type="scientific">Stylosanthes scabra</name>
    <dbReference type="NCBI Taxonomy" id="79078"/>
    <lineage>
        <taxon>Eukaryota</taxon>
        <taxon>Viridiplantae</taxon>
        <taxon>Streptophyta</taxon>
        <taxon>Embryophyta</taxon>
        <taxon>Tracheophyta</taxon>
        <taxon>Spermatophyta</taxon>
        <taxon>Magnoliopsida</taxon>
        <taxon>eudicotyledons</taxon>
        <taxon>Gunneridae</taxon>
        <taxon>Pentapetalae</taxon>
        <taxon>rosids</taxon>
        <taxon>fabids</taxon>
        <taxon>Fabales</taxon>
        <taxon>Fabaceae</taxon>
        <taxon>Papilionoideae</taxon>
        <taxon>50 kb inversion clade</taxon>
        <taxon>dalbergioids sensu lato</taxon>
        <taxon>Dalbergieae</taxon>
        <taxon>Pterocarpus clade</taxon>
        <taxon>Stylosanthes</taxon>
    </lineage>
</organism>
<evidence type="ECO:0000313" key="2">
    <source>
        <dbReference type="Proteomes" id="UP001341840"/>
    </source>
</evidence>
<gene>
    <name evidence="1" type="ORF">PIB30_024347</name>
</gene>
<comment type="caution">
    <text evidence="1">The sequence shown here is derived from an EMBL/GenBank/DDBJ whole genome shotgun (WGS) entry which is preliminary data.</text>
</comment>
<evidence type="ECO:0000313" key="1">
    <source>
        <dbReference type="EMBL" id="MED6218165.1"/>
    </source>
</evidence>
<keyword evidence="2" id="KW-1185">Reference proteome</keyword>
<name>A0ABU6Z9E4_9FABA</name>
<protein>
    <submittedName>
        <fullName evidence="1">Uncharacterized protein</fullName>
    </submittedName>
</protein>
<proteinExistence type="predicted"/>
<accession>A0ABU6Z9E4</accession>
<dbReference type="Proteomes" id="UP001341840">
    <property type="component" value="Unassembled WGS sequence"/>
</dbReference>